<dbReference type="KEGG" id="pect:BN1012_Phect1029"/>
<organism evidence="1 2">
    <name type="scientific">Candidatus Phaeomarinibacter ectocarpi</name>
    <dbReference type="NCBI Taxonomy" id="1458461"/>
    <lineage>
        <taxon>Bacteria</taxon>
        <taxon>Pseudomonadati</taxon>
        <taxon>Pseudomonadota</taxon>
        <taxon>Alphaproteobacteria</taxon>
        <taxon>Hyphomicrobiales</taxon>
        <taxon>Parvibaculaceae</taxon>
        <taxon>Candidatus Phaeomarinibacter</taxon>
    </lineage>
</organism>
<reference evidence="1 2" key="1">
    <citation type="journal article" date="2014" name="Front. Genet.">
        <title>Genome and metabolic network of "Candidatus Phaeomarinobacter ectocarpi" Ec32, a new candidate genus of Alphaproteobacteria frequently associated with brown algae.</title>
        <authorList>
            <person name="Dittami S.M."/>
            <person name="Barbeyron T."/>
            <person name="Boyen C."/>
            <person name="Cambefort J."/>
            <person name="Collet G."/>
            <person name="Delage L."/>
            <person name="Gobet A."/>
            <person name="Groisillier A."/>
            <person name="Leblanc C."/>
            <person name="Michel G."/>
            <person name="Scornet D."/>
            <person name="Siegel A."/>
            <person name="Tapia J.E."/>
            <person name="Tonon T."/>
        </authorList>
    </citation>
    <scope>NUCLEOTIDE SEQUENCE [LARGE SCALE GENOMIC DNA]</scope>
    <source>
        <strain evidence="1 2">Ec32</strain>
    </source>
</reference>
<protein>
    <submittedName>
        <fullName evidence="1">Uncharacterized protein</fullName>
    </submittedName>
</protein>
<dbReference type="Proteomes" id="UP000032160">
    <property type="component" value="Chromosome I"/>
</dbReference>
<dbReference type="RefSeq" id="WP_043949954.1">
    <property type="nucleotide sequence ID" value="NZ_HG966617.1"/>
</dbReference>
<dbReference type="STRING" id="1458461.BN1012_Phect1029"/>
<name>X5M7S6_9HYPH</name>
<accession>X5M7S6</accession>
<evidence type="ECO:0000313" key="1">
    <source>
        <dbReference type="EMBL" id="CDO59243.1"/>
    </source>
</evidence>
<sequence>MAVSLGGSFGAVAETTSKAPDFLKHTYAERPEACAADQYGERKGLQISDGSISGTEFGCAFLTYTPVSWGPGHDVNEYVVLVSCGDDSGITRPDHLSIIHSNGELRVQSQNEYVEMLAKEAWNEPGFVSKTYKKCPG</sequence>
<dbReference type="EMBL" id="HG966617">
    <property type="protein sequence ID" value="CDO59243.1"/>
    <property type="molecule type" value="Genomic_DNA"/>
</dbReference>
<dbReference type="AlphaFoldDB" id="X5M7S6"/>
<gene>
    <name evidence="1" type="ORF">BN1012_Phect1029</name>
</gene>
<keyword evidence="2" id="KW-1185">Reference proteome</keyword>
<dbReference type="HOGENOM" id="CLU_1861571_0_0_5"/>
<dbReference type="OrthoDB" id="7948457at2"/>
<evidence type="ECO:0000313" key="2">
    <source>
        <dbReference type="Proteomes" id="UP000032160"/>
    </source>
</evidence>
<proteinExistence type="predicted"/>